<feature type="compositionally biased region" description="Acidic residues" evidence="1">
    <location>
        <begin position="156"/>
        <end position="179"/>
    </location>
</feature>
<keyword evidence="2" id="KW-0812">Transmembrane</keyword>
<accession>A0ABR1SCL9</accession>
<feature type="region of interest" description="Disordered" evidence="1">
    <location>
        <begin position="128"/>
        <end position="147"/>
    </location>
</feature>
<feature type="region of interest" description="Disordered" evidence="1">
    <location>
        <begin position="156"/>
        <end position="198"/>
    </location>
</feature>
<keyword evidence="2" id="KW-1133">Transmembrane helix</keyword>
<name>A0ABR1SCL9_9PEZI</name>
<protein>
    <submittedName>
        <fullName evidence="3">Uncharacterized protein</fullName>
    </submittedName>
</protein>
<organism evidence="3 4">
    <name type="scientific">Apiospora rasikravindrae</name>
    <dbReference type="NCBI Taxonomy" id="990691"/>
    <lineage>
        <taxon>Eukaryota</taxon>
        <taxon>Fungi</taxon>
        <taxon>Dikarya</taxon>
        <taxon>Ascomycota</taxon>
        <taxon>Pezizomycotina</taxon>
        <taxon>Sordariomycetes</taxon>
        <taxon>Xylariomycetidae</taxon>
        <taxon>Amphisphaeriales</taxon>
        <taxon>Apiosporaceae</taxon>
        <taxon>Apiospora</taxon>
    </lineage>
</organism>
<evidence type="ECO:0000256" key="1">
    <source>
        <dbReference type="SAM" id="MobiDB-lite"/>
    </source>
</evidence>
<proteinExistence type="predicted"/>
<keyword evidence="4" id="KW-1185">Reference proteome</keyword>
<evidence type="ECO:0000313" key="4">
    <source>
        <dbReference type="Proteomes" id="UP001444661"/>
    </source>
</evidence>
<keyword evidence="2" id="KW-0472">Membrane</keyword>
<evidence type="ECO:0000256" key="2">
    <source>
        <dbReference type="SAM" id="Phobius"/>
    </source>
</evidence>
<evidence type="ECO:0000313" key="3">
    <source>
        <dbReference type="EMBL" id="KAK8029606.1"/>
    </source>
</evidence>
<gene>
    <name evidence="3" type="ORF">PG993_010897</name>
</gene>
<feature type="transmembrane region" description="Helical" evidence="2">
    <location>
        <begin position="18"/>
        <end position="40"/>
    </location>
</feature>
<reference evidence="3 4" key="1">
    <citation type="submission" date="2023-01" db="EMBL/GenBank/DDBJ databases">
        <title>Analysis of 21 Apiospora genomes using comparative genomics revels a genus with tremendous synthesis potential of carbohydrate active enzymes and secondary metabolites.</title>
        <authorList>
            <person name="Sorensen T."/>
        </authorList>
    </citation>
    <scope>NUCLEOTIDE SEQUENCE [LARGE SCALE GENOMIC DNA]</scope>
    <source>
        <strain evidence="3 4">CBS 33761</strain>
    </source>
</reference>
<comment type="caution">
    <text evidence="3">The sequence shown here is derived from an EMBL/GenBank/DDBJ whole genome shotgun (WGS) entry which is preliminary data.</text>
</comment>
<sequence length="198" mass="21876">MDHSGALLALRVELRQTILLLATSAFIFVVLAAVPGYGAFSGKDLGDISPLIALGQFVWNGGALVALDPGGVRASSSSLHVPANPWSTAPFVLFLSFWSSFAAERYIGIISRPVEWYVNRTVPMEWRGASPAGGQSQRGSSDPEVVPLTEVIWEGRDEEEFELPPEYDQEEYDQPEYDQQEYYQQETDVPKTHNPATQ</sequence>
<dbReference type="EMBL" id="JAQQWK010000010">
    <property type="protein sequence ID" value="KAK8029606.1"/>
    <property type="molecule type" value="Genomic_DNA"/>
</dbReference>
<dbReference type="Proteomes" id="UP001444661">
    <property type="component" value="Unassembled WGS sequence"/>
</dbReference>